<dbReference type="Proteomes" id="UP000266861">
    <property type="component" value="Unassembled WGS sequence"/>
</dbReference>
<evidence type="ECO:0000313" key="2">
    <source>
        <dbReference type="EMBL" id="RHZ76406.1"/>
    </source>
</evidence>
<gene>
    <name evidence="2" type="ORF">Glove_198g120</name>
</gene>
<dbReference type="OrthoDB" id="2314945at2759"/>
<evidence type="ECO:0000313" key="3">
    <source>
        <dbReference type="Proteomes" id="UP000266861"/>
    </source>
</evidence>
<accession>A0A397IRM3</accession>
<protein>
    <submittedName>
        <fullName evidence="2">Uncharacterized protein</fullName>
    </submittedName>
</protein>
<evidence type="ECO:0000256" key="1">
    <source>
        <dbReference type="SAM" id="MobiDB-lite"/>
    </source>
</evidence>
<comment type="caution">
    <text evidence="2">The sequence shown here is derived from an EMBL/GenBank/DDBJ whole genome shotgun (WGS) entry which is preliminary data.</text>
</comment>
<reference evidence="2 3" key="1">
    <citation type="submission" date="2018-08" db="EMBL/GenBank/DDBJ databases">
        <title>Genome and evolution of the arbuscular mycorrhizal fungus Diversispora epigaea (formerly Glomus versiforme) and its bacterial endosymbionts.</title>
        <authorList>
            <person name="Sun X."/>
            <person name="Fei Z."/>
            <person name="Harrison M."/>
        </authorList>
    </citation>
    <scope>NUCLEOTIDE SEQUENCE [LARGE SCALE GENOMIC DNA]</scope>
    <source>
        <strain evidence="2 3">IT104</strain>
    </source>
</reference>
<dbReference type="EMBL" id="PQFF01000186">
    <property type="protein sequence ID" value="RHZ76406.1"/>
    <property type="molecule type" value="Genomic_DNA"/>
</dbReference>
<name>A0A397IRM3_9GLOM</name>
<sequence length="377" mass="43586">MSSNNTLPSTTPEATLSGNSTSNIDDTLLTEITEYFVDRGFQPSLVNSFLERNSRLDFKTNEEIMFDFLNEREQLDSIIFIGIEGSEGVESGEDKELLMKWGLTEEAAKELRDSVRDDAVWFQRVLKHWLLDWIYNPGSLFTQMRFDKIFYDPQFQRNQWYSYERKGGPQIFASSYEEIATIGEDALLGCNTKVSNLINNDFKAFFHATDYQSAQSISKNGIKLDYCRSRLDFGYFQSFYLYSSFDNAISFVKNNVGFNGIVVYWVDMEKAKSMRYRDLVPDENLWREVVVSSRCGQYSVVDDDDFVHGCQLANPRQILSSWRTYDGADVEDSWQSLIPMAKWFEPIRHLQLAVKTNKAVKFIDSCHVGVIYFPTKG</sequence>
<organism evidence="2 3">
    <name type="scientific">Diversispora epigaea</name>
    <dbReference type="NCBI Taxonomy" id="1348612"/>
    <lineage>
        <taxon>Eukaryota</taxon>
        <taxon>Fungi</taxon>
        <taxon>Fungi incertae sedis</taxon>
        <taxon>Mucoromycota</taxon>
        <taxon>Glomeromycotina</taxon>
        <taxon>Glomeromycetes</taxon>
        <taxon>Diversisporales</taxon>
        <taxon>Diversisporaceae</taxon>
        <taxon>Diversispora</taxon>
    </lineage>
</organism>
<proteinExistence type="predicted"/>
<keyword evidence="3" id="KW-1185">Reference proteome</keyword>
<dbReference type="AlphaFoldDB" id="A0A397IRM3"/>
<feature type="region of interest" description="Disordered" evidence="1">
    <location>
        <begin position="1"/>
        <end position="23"/>
    </location>
</feature>